<accession>A0A173SDA1</accession>
<dbReference type="RefSeq" id="WP_055185562.1">
    <property type="nucleotide sequence ID" value="NZ_CYXN01000005.1"/>
</dbReference>
<organism evidence="1 2">
    <name type="scientific">Faecalibacterium prausnitzii</name>
    <dbReference type="NCBI Taxonomy" id="853"/>
    <lineage>
        <taxon>Bacteria</taxon>
        <taxon>Bacillati</taxon>
        <taxon>Bacillota</taxon>
        <taxon>Clostridia</taxon>
        <taxon>Eubacteriales</taxon>
        <taxon>Oscillospiraceae</taxon>
        <taxon>Faecalibacterium</taxon>
    </lineage>
</organism>
<gene>
    <name evidence="1" type="ORF">ERS852582_00955</name>
</gene>
<sequence length="83" mass="9127">MGMLAQISDAVNAAFAEYKKEFGENAQITDGTEFVTVFNNCALIVRAEGDTLKTEFIGGKPYQVDMSLAIYDEVEKNGQIQID</sequence>
<evidence type="ECO:0000313" key="2">
    <source>
        <dbReference type="Proteomes" id="UP000095649"/>
    </source>
</evidence>
<evidence type="ECO:0000313" key="1">
    <source>
        <dbReference type="EMBL" id="CUM88281.1"/>
    </source>
</evidence>
<dbReference type="OrthoDB" id="10003314at2"/>
<proteinExistence type="predicted"/>
<dbReference type="EMBL" id="CYXN01000005">
    <property type="protein sequence ID" value="CUM88281.1"/>
    <property type="molecule type" value="Genomic_DNA"/>
</dbReference>
<name>A0A173SDA1_9FIRM</name>
<dbReference type="AlphaFoldDB" id="A0A173SDA1"/>
<protein>
    <submittedName>
        <fullName evidence="1">Uncharacterized protein</fullName>
    </submittedName>
</protein>
<dbReference type="Proteomes" id="UP000095649">
    <property type="component" value="Unassembled WGS sequence"/>
</dbReference>
<reference evidence="1 2" key="1">
    <citation type="submission" date="2015-09" db="EMBL/GenBank/DDBJ databases">
        <authorList>
            <consortium name="Pathogen Informatics"/>
        </authorList>
    </citation>
    <scope>NUCLEOTIDE SEQUENCE [LARGE SCALE GENOMIC DNA]</scope>
    <source>
        <strain evidence="1 2">2789STDY5834970</strain>
    </source>
</reference>